<dbReference type="PROSITE" id="PS50056">
    <property type="entry name" value="TYR_PHOSPHATASE_2"/>
    <property type="match status" value="1"/>
</dbReference>
<comment type="subcellular location">
    <subcellularLocation>
        <location evidence="2">Endomembrane system</location>
    </subcellularLocation>
    <subcellularLocation>
        <location evidence="1">Endoplasmic reticulum</location>
    </subcellularLocation>
</comment>
<dbReference type="GO" id="GO:0005634">
    <property type="term" value="C:nucleus"/>
    <property type="evidence" value="ECO:0007669"/>
    <property type="project" value="TreeGrafter"/>
</dbReference>
<sequence>MKANVDRIVAEIEQQHHGWERLFHEIKLTAANYELPCKVAKLQVNRLRNRYRDVSPYDHSRVKLLDGPSDYINSSLVEVETAGRQYILSQGPLPSTAGHLWQMVWEQNSKAVIMLNKVIEKGARKCHQYWPLEMEMPMTFAEDGYEIELISEDNMANFIVRTLKLSRLDSSEEDRIIYQFHYIAWPDFGVPESPNAFLEFLTCVRSKKVLENDVGPPVIHCSAGIGRSGTFALVDTCLVFLEKNIPFDIKDTLLEMRKYRMGLIQTAQQLRFSYLAIAECARRLMDDKDGHFTSSSVSDSESDDSEDGSQKSDGEHQENGDGVSEEKPENNRDSESKDNRKRHAEKDAEATEEKRGKQEETTLPVTETVETVPKEHNNNVSDLRRRQRQEKTEATFKKIEEIKSNMQSNEKRPSWRPYIIGGLIAGVVVGLAVRYWFR</sequence>
<dbReference type="CDD" id="cd14545">
    <property type="entry name" value="PTPc-N1_2"/>
    <property type="match status" value="1"/>
</dbReference>
<keyword evidence="6" id="KW-0378">Hydrolase</keyword>
<evidence type="ECO:0000256" key="11">
    <source>
        <dbReference type="PIRSR" id="PIRSR000926-2"/>
    </source>
</evidence>
<keyword evidence="13" id="KW-1133">Transmembrane helix</keyword>
<feature type="binding site" evidence="11">
    <location>
        <position position="187"/>
    </location>
    <ligand>
        <name>substrate</name>
    </ligand>
</feature>
<evidence type="ECO:0000256" key="13">
    <source>
        <dbReference type="SAM" id="Phobius"/>
    </source>
</evidence>
<feature type="binding site" evidence="11">
    <location>
        <begin position="221"/>
        <end position="227"/>
    </location>
    <ligand>
        <name>substrate</name>
    </ligand>
</feature>
<evidence type="ECO:0000256" key="3">
    <source>
        <dbReference type="ARBA" id="ARBA00009701"/>
    </source>
</evidence>
<keyword evidence="13" id="KW-0812">Transmembrane</keyword>
<dbReference type="EC" id="3.1.3.48" evidence="4"/>
<dbReference type="GO" id="GO:0019901">
    <property type="term" value="F:protein kinase binding"/>
    <property type="evidence" value="ECO:0007669"/>
    <property type="project" value="TreeGrafter"/>
</dbReference>
<name>A0A6F9DQG9_9ASCI</name>
<dbReference type="GO" id="GO:0005783">
    <property type="term" value="C:endoplasmic reticulum"/>
    <property type="evidence" value="ECO:0007669"/>
    <property type="project" value="UniProtKB-SubCell"/>
</dbReference>
<dbReference type="PROSITE" id="PS50055">
    <property type="entry name" value="TYR_PHOSPHATASE_PTP"/>
    <property type="match status" value="1"/>
</dbReference>
<keyword evidence="16" id="KW-0675">Receptor</keyword>
<keyword evidence="7" id="KW-0256">Endoplasmic reticulum</keyword>
<evidence type="ECO:0000259" key="14">
    <source>
        <dbReference type="PROSITE" id="PS50055"/>
    </source>
</evidence>
<accession>A0A6F9DQG9</accession>
<dbReference type="InterPro" id="IPR029021">
    <property type="entry name" value="Prot-tyrosine_phosphatase-like"/>
</dbReference>
<evidence type="ECO:0000256" key="7">
    <source>
        <dbReference type="ARBA" id="ARBA00022824"/>
    </source>
</evidence>
<dbReference type="PANTHER" id="PTHR46047:SF3">
    <property type="entry name" value="TYROSINE-PROTEIN PHOSPHATASE NON-RECEPTOR TYPE 61F"/>
    <property type="match status" value="1"/>
</dbReference>
<dbReference type="SMART" id="SM00194">
    <property type="entry name" value="PTPc"/>
    <property type="match status" value="1"/>
</dbReference>
<dbReference type="GO" id="GO:0004726">
    <property type="term" value="F:non-membrane spanning protein tyrosine phosphatase activity"/>
    <property type="evidence" value="ECO:0007669"/>
    <property type="project" value="TreeGrafter"/>
</dbReference>
<dbReference type="AlphaFoldDB" id="A0A6F9DQG9"/>
<feature type="domain" description="Tyrosine-protein phosphatase" evidence="14">
    <location>
        <begin position="19"/>
        <end position="280"/>
    </location>
</feature>
<dbReference type="InterPro" id="IPR012265">
    <property type="entry name" value="Ptpn1/Ptpn2"/>
</dbReference>
<protein>
    <recommendedName>
        <fullName evidence="4">protein-tyrosine-phosphatase</fullName>
        <ecNumber evidence="4">3.1.3.48</ecNumber>
    </recommendedName>
</protein>
<dbReference type="Gene3D" id="3.90.190.10">
    <property type="entry name" value="Protein tyrosine phosphatase superfamily"/>
    <property type="match status" value="1"/>
</dbReference>
<evidence type="ECO:0000256" key="8">
    <source>
        <dbReference type="ARBA" id="ARBA00022912"/>
    </source>
</evidence>
<feature type="region of interest" description="Disordered" evidence="12">
    <location>
        <begin position="291"/>
        <end position="367"/>
    </location>
</feature>
<feature type="binding site" evidence="11">
    <location>
        <position position="265"/>
    </location>
    <ligand>
        <name>substrate</name>
    </ligand>
</feature>
<dbReference type="PANTHER" id="PTHR46047">
    <property type="entry name" value="TYROSINE-PROTEIN PHOSPHATASE NON-RECEPTOR TYPE 61F"/>
    <property type="match status" value="1"/>
</dbReference>
<comment type="similarity">
    <text evidence="3">Belongs to the protein-tyrosine phosphatase family. Non-receptor class 1 subfamily.</text>
</comment>
<feature type="transmembrane region" description="Helical" evidence="13">
    <location>
        <begin position="415"/>
        <end position="437"/>
    </location>
</feature>
<dbReference type="PROSITE" id="PS00383">
    <property type="entry name" value="TYR_PHOSPHATASE_1"/>
    <property type="match status" value="1"/>
</dbReference>
<dbReference type="SUPFAM" id="SSF52799">
    <property type="entry name" value="(Phosphotyrosine protein) phosphatases II"/>
    <property type="match status" value="1"/>
</dbReference>
<dbReference type="PRINTS" id="PR00700">
    <property type="entry name" value="PRTYPHPHTASE"/>
</dbReference>
<dbReference type="InterPro" id="IPR000242">
    <property type="entry name" value="PTP_cat"/>
</dbReference>
<dbReference type="GO" id="GO:0070373">
    <property type="term" value="P:negative regulation of ERK1 and ERK2 cascade"/>
    <property type="evidence" value="ECO:0007669"/>
    <property type="project" value="TreeGrafter"/>
</dbReference>
<dbReference type="InterPro" id="IPR051985">
    <property type="entry name" value="NR_tyrosine_phosphatase"/>
</dbReference>
<dbReference type="Pfam" id="PF00102">
    <property type="entry name" value="Y_phosphatase"/>
    <property type="match status" value="1"/>
</dbReference>
<dbReference type="PIRSF" id="PIRSF000926">
    <property type="entry name" value="Tyr-Ptase_nr1"/>
    <property type="match status" value="1"/>
</dbReference>
<evidence type="ECO:0000313" key="16">
    <source>
        <dbReference type="EMBL" id="CAB3265280.1"/>
    </source>
</evidence>
<feature type="active site" description="Phosphocysteine intermediate" evidence="10">
    <location>
        <position position="221"/>
    </location>
</feature>
<dbReference type="EMBL" id="LR789418">
    <property type="protein sequence ID" value="CAB3265280.1"/>
    <property type="molecule type" value="mRNA"/>
</dbReference>
<evidence type="ECO:0000256" key="4">
    <source>
        <dbReference type="ARBA" id="ARBA00013064"/>
    </source>
</evidence>
<keyword evidence="5" id="KW-0597">Phosphoprotein</keyword>
<dbReference type="InterPro" id="IPR003595">
    <property type="entry name" value="Tyr_Pase_cat"/>
</dbReference>
<reference evidence="16" key="1">
    <citation type="submission" date="2020-04" db="EMBL/GenBank/DDBJ databases">
        <authorList>
            <person name="Neveu A P."/>
        </authorList>
    </citation>
    <scope>NUCLEOTIDE SEQUENCE</scope>
    <source>
        <tissue evidence="16">Whole embryo</tissue>
    </source>
</reference>
<dbReference type="SMART" id="SM00404">
    <property type="entry name" value="PTPc_motif"/>
    <property type="match status" value="1"/>
</dbReference>
<evidence type="ECO:0000256" key="2">
    <source>
        <dbReference type="ARBA" id="ARBA00004308"/>
    </source>
</evidence>
<dbReference type="GO" id="GO:0046426">
    <property type="term" value="P:negative regulation of receptor signaling pathway via JAK-STAT"/>
    <property type="evidence" value="ECO:0007669"/>
    <property type="project" value="TreeGrafter"/>
</dbReference>
<proteinExistence type="evidence at transcript level"/>
<keyword evidence="9 13" id="KW-0472">Membrane</keyword>
<evidence type="ECO:0000256" key="9">
    <source>
        <dbReference type="ARBA" id="ARBA00023136"/>
    </source>
</evidence>
<evidence type="ECO:0000256" key="1">
    <source>
        <dbReference type="ARBA" id="ARBA00004240"/>
    </source>
</evidence>
<evidence type="ECO:0000256" key="10">
    <source>
        <dbReference type="PIRSR" id="PIRSR000926-1"/>
    </source>
</evidence>
<evidence type="ECO:0000259" key="15">
    <source>
        <dbReference type="PROSITE" id="PS50056"/>
    </source>
</evidence>
<feature type="domain" description="Tyrosine specific protein phosphatases" evidence="15">
    <location>
        <begin position="195"/>
        <end position="271"/>
    </location>
</feature>
<organism evidence="16">
    <name type="scientific">Phallusia mammillata</name>
    <dbReference type="NCBI Taxonomy" id="59560"/>
    <lineage>
        <taxon>Eukaryota</taxon>
        <taxon>Metazoa</taxon>
        <taxon>Chordata</taxon>
        <taxon>Tunicata</taxon>
        <taxon>Ascidiacea</taxon>
        <taxon>Phlebobranchia</taxon>
        <taxon>Ascidiidae</taxon>
        <taxon>Phallusia</taxon>
    </lineage>
</organism>
<keyword evidence="8" id="KW-0904">Protein phosphatase</keyword>
<dbReference type="InterPro" id="IPR000387">
    <property type="entry name" value="Tyr_Pase_dom"/>
</dbReference>
<dbReference type="InterPro" id="IPR016130">
    <property type="entry name" value="Tyr_Pase_AS"/>
</dbReference>
<evidence type="ECO:0000256" key="12">
    <source>
        <dbReference type="SAM" id="MobiDB-lite"/>
    </source>
</evidence>
<evidence type="ECO:0000256" key="5">
    <source>
        <dbReference type="ARBA" id="ARBA00022553"/>
    </source>
</evidence>
<feature type="compositionally biased region" description="Basic and acidic residues" evidence="12">
    <location>
        <begin position="308"/>
        <end position="360"/>
    </location>
</feature>
<gene>
    <name evidence="16" type="primary">Ptpn21</name>
</gene>
<evidence type="ECO:0000256" key="6">
    <source>
        <dbReference type="ARBA" id="ARBA00022801"/>
    </source>
</evidence>